<reference evidence="1" key="1">
    <citation type="submission" date="2016-04" db="EMBL/GenBank/DDBJ databases">
        <authorList>
            <person name="Evans L.H."/>
            <person name="Alamgir A."/>
            <person name="Owens N."/>
            <person name="Weber N.D."/>
            <person name="Virtaneva K."/>
            <person name="Barbian K."/>
            <person name="Babar A."/>
            <person name="Rosenke K."/>
        </authorList>
    </citation>
    <scope>NUCLEOTIDE SEQUENCE</scope>
    <source>
        <strain evidence="1">86-1</strain>
    </source>
</reference>
<name>A0A212JGD0_9BACT</name>
<accession>A0A212JGD0</accession>
<proteinExistence type="predicted"/>
<evidence type="ECO:0000313" key="1">
    <source>
        <dbReference type="EMBL" id="SBV98492.1"/>
    </source>
</evidence>
<organism evidence="1">
    <name type="scientific">uncultured Dysgonomonas sp</name>
    <dbReference type="NCBI Taxonomy" id="206096"/>
    <lineage>
        <taxon>Bacteria</taxon>
        <taxon>Pseudomonadati</taxon>
        <taxon>Bacteroidota</taxon>
        <taxon>Bacteroidia</taxon>
        <taxon>Bacteroidales</taxon>
        <taxon>Dysgonomonadaceae</taxon>
        <taxon>Dysgonomonas</taxon>
        <taxon>environmental samples</taxon>
    </lineage>
</organism>
<sequence length="107" mass="12310">MPKRTLQQVIDAAKAGEAVSPEECREAMLALHSMYTKSHMELEIIADAMIDPEGLYYTANMVLGSGELLRQKRDVYMNRTPAIYLKEMDIRQQEITTFYENINHEKA</sequence>
<dbReference type="AlphaFoldDB" id="A0A212JGD0"/>
<dbReference type="RefSeq" id="WP_296940834.1">
    <property type="nucleotide sequence ID" value="NZ_LT599032.1"/>
</dbReference>
<gene>
    <name evidence="1" type="ORF">KL86DYS1_12187</name>
</gene>
<dbReference type="EMBL" id="FLUM01000001">
    <property type="protein sequence ID" value="SBV98492.1"/>
    <property type="molecule type" value="Genomic_DNA"/>
</dbReference>
<protein>
    <submittedName>
        <fullName evidence="1">Uncharacterized protein</fullName>
    </submittedName>
</protein>